<keyword evidence="3" id="KW-1185">Reference proteome</keyword>
<protein>
    <submittedName>
        <fullName evidence="2">Uncharacterized protein</fullName>
    </submittedName>
</protein>
<accession>A0AAU9LK33</accession>
<evidence type="ECO:0000313" key="2">
    <source>
        <dbReference type="EMBL" id="CAH1413791.1"/>
    </source>
</evidence>
<name>A0AAU9LK33_9ASTR</name>
<comment type="caution">
    <text evidence="2">The sequence shown here is derived from an EMBL/GenBank/DDBJ whole genome shotgun (WGS) entry which is preliminary data.</text>
</comment>
<reference evidence="2 3" key="1">
    <citation type="submission" date="2022-01" db="EMBL/GenBank/DDBJ databases">
        <authorList>
            <person name="Xiong W."/>
            <person name="Schranz E."/>
        </authorList>
    </citation>
    <scope>NUCLEOTIDE SEQUENCE [LARGE SCALE GENOMIC DNA]</scope>
</reference>
<gene>
    <name evidence="2" type="ORF">LVIROSA_LOCUS1737</name>
</gene>
<sequence length="111" mass="12035">MAPIATFHTTGTIMADRSKFSFIGSIPEAMFRDVPPLSKVVEGYRTLTPSGPRPLTDEFQAILDEADKPMKGGKGSKRTTKKDSTKERTSEAPKPPSQKRKAPTTSTAAPK</sequence>
<dbReference type="AlphaFoldDB" id="A0AAU9LK33"/>
<organism evidence="2 3">
    <name type="scientific">Lactuca virosa</name>
    <dbReference type="NCBI Taxonomy" id="75947"/>
    <lineage>
        <taxon>Eukaryota</taxon>
        <taxon>Viridiplantae</taxon>
        <taxon>Streptophyta</taxon>
        <taxon>Embryophyta</taxon>
        <taxon>Tracheophyta</taxon>
        <taxon>Spermatophyta</taxon>
        <taxon>Magnoliopsida</taxon>
        <taxon>eudicotyledons</taxon>
        <taxon>Gunneridae</taxon>
        <taxon>Pentapetalae</taxon>
        <taxon>asterids</taxon>
        <taxon>campanulids</taxon>
        <taxon>Asterales</taxon>
        <taxon>Asteraceae</taxon>
        <taxon>Cichorioideae</taxon>
        <taxon>Cichorieae</taxon>
        <taxon>Lactucinae</taxon>
        <taxon>Lactuca</taxon>
    </lineage>
</organism>
<feature type="region of interest" description="Disordered" evidence="1">
    <location>
        <begin position="63"/>
        <end position="111"/>
    </location>
</feature>
<proteinExistence type="predicted"/>
<dbReference type="EMBL" id="CAKMRJ010000001">
    <property type="protein sequence ID" value="CAH1413791.1"/>
    <property type="molecule type" value="Genomic_DNA"/>
</dbReference>
<evidence type="ECO:0000313" key="3">
    <source>
        <dbReference type="Proteomes" id="UP001157418"/>
    </source>
</evidence>
<dbReference type="Proteomes" id="UP001157418">
    <property type="component" value="Unassembled WGS sequence"/>
</dbReference>
<feature type="compositionally biased region" description="Basic and acidic residues" evidence="1">
    <location>
        <begin position="81"/>
        <end position="91"/>
    </location>
</feature>
<evidence type="ECO:0000256" key="1">
    <source>
        <dbReference type="SAM" id="MobiDB-lite"/>
    </source>
</evidence>